<dbReference type="SUPFAM" id="SSF46894">
    <property type="entry name" value="C-terminal effector domain of the bipartite response regulators"/>
    <property type="match status" value="1"/>
</dbReference>
<dbReference type="Gene3D" id="1.10.10.10">
    <property type="entry name" value="Winged helix-like DNA-binding domain superfamily/Winged helix DNA-binding domain"/>
    <property type="match status" value="1"/>
</dbReference>
<keyword evidence="2" id="KW-0902">Two-component regulatory system</keyword>
<dbReference type="CDD" id="cd15831">
    <property type="entry name" value="BTAD"/>
    <property type="match status" value="1"/>
</dbReference>
<feature type="DNA-binding region" description="OmpR/PhoB-type" evidence="6">
    <location>
        <begin position="1"/>
        <end position="99"/>
    </location>
</feature>
<dbReference type="GO" id="GO:0006355">
    <property type="term" value="P:regulation of DNA-templated transcription"/>
    <property type="evidence" value="ECO:0007669"/>
    <property type="project" value="InterPro"/>
</dbReference>
<evidence type="ECO:0000256" key="1">
    <source>
        <dbReference type="ARBA" id="ARBA00005820"/>
    </source>
</evidence>
<dbReference type="InterPro" id="IPR001867">
    <property type="entry name" value="OmpR/PhoB-type_DNA-bd"/>
</dbReference>
<evidence type="ECO:0000313" key="10">
    <source>
        <dbReference type="Proteomes" id="UP000266906"/>
    </source>
</evidence>
<evidence type="ECO:0000256" key="3">
    <source>
        <dbReference type="ARBA" id="ARBA00023015"/>
    </source>
</evidence>
<dbReference type="RefSeq" id="WP_123821732.1">
    <property type="nucleotide sequence ID" value="NZ_RKQG01000005.1"/>
</dbReference>
<dbReference type="GO" id="GO:0000160">
    <property type="term" value="P:phosphorelay signal transduction system"/>
    <property type="evidence" value="ECO:0007669"/>
    <property type="project" value="UniProtKB-KW"/>
</dbReference>
<evidence type="ECO:0000256" key="2">
    <source>
        <dbReference type="ARBA" id="ARBA00023012"/>
    </source>
</evidence>
<dbReference type="Pfam" id="PF03704">
    <property type="entry name" value="BTAD"/>
    <property type="match status" value="1"/>
</dbReference>
<feature type="domain" description="OmpR/PhoB-type" evidence="8">
    <location>
        <begin position="1"/>
        <end position="99"/>
    </location>
</feature>
<accession>A0A3N4R7L1</accession>
<dbReference type="Pfam" id="PF00486">
    <property type="entry name" value="Trans_reg_C"/>
    <property type="match status" value="1"/>
</dbReference>
<keyword evidence="4 6" id="KW-0238">DNA-binding</keyword>
<dbReference type="EMBL" id="RKQG01000005">
    <property type="protein sequence ID" value="RPE26965.1"/>
    <property type="molecule type" value="Genomic_DNA"/>
</dbReference>
<dbReference type="InterPro" id="IPR011990">
    <property type="entry name" value="TPR-like_helical_dom_sf"/>
</dbReference>
<dbReference type="PROSITE" id="PS51755">
    <property type="entry name" value="OMPR_PHOB"/>
    <property type="match status" value="1"/>
</dbReference>
<dbReference type="SUPFAM" id="SSF48452">
    <property type="entry name" value="TPR-like"/>
    <property type="match status" value="1"/>
</dbReference>
<dbReference type="AlphaFoldDB" id="A0A3N4R7L1"/>
<dbReference type="SMART" id="SM01043">
    <property type="entry name" value="BTAD"/>
    <property type="match status" value="1"/>
</dbReference>
<keyword evidence="5" id="KW-0804">Transcription</keyword>
<name>A0A3N4R7L1_9ACTN</name>
<evidence type="ECO:0000256" key="7">
    <source>
        <dbReference type="SAM" id="Coils"/>
    </source>
</evidence>
<dbReference type="GO" id="GO:0003677">
    <property type="term" value="F:DNA binding"/>
    <property type="evidence" value="ECO:0007669"/>
    <property type="project" value="UniProtKB-UniRule"/>
</dbReference>
<dbReference type="PANTHER" id="PTHR35807">
    <property type="entry name" value="TRANSCRIPTIONAL REGULATOR REDD-RELATED"/>
    <property type="match status" value="1"/>
</dbReference>
<dbReference type="InterPro" id="IPR036388">
    <property type="entry name" value="WH-like_DNA-bd_sf"/>
</dbReference>
<dbReference type="SMART" id="SM00862">
    <property type="entry name" value="Trans_reg_C"/>
    <property type="match status" value="1"/>
</dbReference>
<dbReference type="InterPro" id="IPR005158">
    <property type="entry name" value="BTAD"/>
</dbReference>
<dbReference type="InterPro" id="IPR016032">
    <property type="entry name" value="Sig_transdc_resp-reg_C-effctor"/>
</dbReference>
<keyword evidence="3" id="KW-0805">Transcription regulation</keyword>
<comment type="similarity">
    <text evidence="1">Belongs to the AfsR/DnrI/RedD regulatory family.</text>
</comment>
<evidence type="ECO:0000313" key="9">
    <source>
        <dbReference type="EMBL" id="RPE26965.1"/>
    </source>
</evidence>
<organism evidence="9 10">
    <name type="scientific">Kitasatospora cineracea</name>
    <dbReference type="NCBI Taxonomy" id="88074"/>
    <lineage>
        <taxon>Bacteria</taxon>
        <taxon>Bacillati</taxon>
        <taxon>Actinomycetota</taxon>
        <taxon>Actinomycetes</taxon>
        <taxon>Kitasatosporales</taxon>
        <taxon>Streptomycetaceae</taxon>
        <taxon>Kitasatospora</taxon>
    </lineage>
</organism>
<keyword evidence="7" id="KW-0175">Coiled coil</keyword>
<evidence type="ECO:0000259" key="8">
    <source>
        <dbReference type="PROSITE" id="PS51755"/>
    </source>
</evidence>
<protein>
    <submittedName>
        <fullName evidence="9">DNA-binding SARP family transcriptional activator</fullName>
    </submittedName>
</protein>
<reference evidence="9 10" key="1">
    <citation type="submission" date="2018-11" db="EMBL/GenBank/DDBJ databases">
        <title>Sequencing the genomes of 1000 actinobacteria strains.</title>
        <authorList>
            <person name="Klenk H.-P."/>
        </authorList>
    </citation>
    <scope>NUCLEOTIDE SEQUENCE [LARGE SCALE GENOMIC DNA]</scope>
    <source>
        <strain evidence="9 10">DSM 44781</strain>
    </source>
</reference>
<evidence type="ECO:0000256" key="5">
    <source>
        <dbReference type="ARBA" id="ARBA00023163"/>
    </source>
</evidence>
<dbReference type="InterPro" id="IPR051677">
    <property type="entry name" value="AfsR-DnrI-RedD_regulator"/>
</dbReference>
<evidence type="ECO:0000256" key="6">
    <source>
        <dbReference type="PROSITE-ProRule" id="PRU01091"/>
    </source>
</evidence>
<dbReference type="Gene3D" id="1.25.40.10">
    <property type="entry name" value="Tetratricopeptide repeat domain"/>
    <property type="match status" value="1"/>
</dbReference>
<keyword evidence="10" id="KW-1185">Reference proteome</keyword>
<dbReference type="PANTHER" id="PTHR35807:SF1">
    <property type="entry name" value="TRANSCRIPTIONAL REGULATOR REDD"/>
    <property type="match status" value="1"/>
</dbReference>
<gene>
    <name evidence="9" type="ORF">EDD38_7602</name>
</gene>
<dbReference type="Proteomes" id="UP000266906">
    <property type="component" value="Unassembled WGS sequence"/>
</dbReference>
<sequence length="329" mass="35597">MEFGILGPVQVYDESTGRGVVPPGAKQRALLGALVVKAGQVVPVERLVDELWDEHPPANAANALQAHVARLRRLLPPPAPGEPPHEWLVTRPLGYALRPGRIDTDARRFHRMVAEGRALVGADPGLAADALREAMALWRGPALEGSGRGAICSAEASLLEESRLVALEALYDACLRADRCDGITGELEELTTAHPLRERFYDLLMAALHRCGRRAEAIGVYDRARRRLLRDLGVEPGPILRERVEAVLDHREPAPGPWPPGRAAAAYPAAAVAAGGRTGPDGEAGAAAEVGALREEVVRLNSRLEQLSRDQRELLGRLERLSARRTALR</sequence>
<feature type="coiled-coil region" evidence="7">
    <location>
        <begin position="290"/>
        <end position="324"/>
    </location>
</feature>
<proteinExistence type="inferred from homology"/>
<comment type="caution">
    <text evidence="9">The sequence shown here is derived from an EMBL/GenBank/DDBJ whole genome shotgun (WGS) entry which is preliminary data.</text>
</comment>
<evidence type="ECO:0000256" key="4">
    <source>
        <dbReference type="ARBA" id="ARBA00023125"/>
    </source>
</evidence>